<gene>
    <name evidence="1" type="ORF">T10_7310</name>
</gene>
<name>A0A0V1N8B2_9BILA</name>
<reference evidence="1 2" key="1">
    <citation type="submission" date="2015-01" db="EMBL/GenBank/DDBJ databases">
        <title>Evolution of Trichinella species and genotypes.</title>
        <authorList>
            <person name="Korhonen P.K."/>
            <person name="Edoardo P."/>
            <person name="Giuseppe L.R."/>
            <person name="Gasser R.B."/>
        </authorList>
    </citation>
    <scope>NUCLEOTIDE SEQUENCE [LARGE SCALE GENOMIC DNA]</scope>
    <source>
        <strain evidence="1">ISS1980</strain>
    </source>
</reference>
<organism evidence="1 2">
    <name type="scientific">Trichinella papuae</name>
    <dbReference type="NCBI Taxonomy" id="268474"/>
    <lineage>
        <taxon>Eukaryota</taxon>
        <taxon>Metazoa</taxon>
        <taxon>Ecdysozoa</taxon>
        <taxon>Nematoda</taxon>
        <taxon>Enoplea</taxon>
        <taxon>Dorylaimia</taxon>
        <taxon>Trichinellida</taxon>
        <taxon>Trichinellidae</taxon>
        <taxon>Trichinella</taxon>
    </lineage>
</organism>
<dbReference type="Proteomes" id="UP000054843">
    <property type="component" value="Unassembled WGS sequence"/>
</dbReference>
<evidence type="ECO:0000313" key="1">
    <source>
        <dbReference type="EMBL" id="KRZ80203.1"/>
    </source>
</evidence>
<keyword evidence="2" id="KW-1185">Reference proteome</keyword>
<dbReference type="AlphaFoldDB" id="A0A0V1N8B2"/>
<accession>A0A0V1N8B2</accession>
<proteinExistence type="predicted"/>
<comment type="caution">
    <text evidence="1">The sequence shown here is derived from an EMBL/GenBank/DDBJ whole genome shotgun (WGS) entry which is preliminary data.</text>
</comment>
<protein>
    <submittedName>
        <fullName evidence="1">Uncharacterized protein</fullName>
    </submittedName>
</protein>
<evidence type="ECO:0000313" key="2">
    <source>
        <dbReference type="Proteomes" id="UP000054843"/>
    </source>
</evidence>
<dbReference type="EMBL" id="JYDO01000003">
    <property type="protein sequence ID" value="KRZ80203.1"/>
    <property type="molecule type" value="Genomic_DNA"/>
</dbReference>
<sequence>MAASGRLEYKKIFHCNNNVEHGISFMITLPVIHPIAVRIAKTFIHSFIHYLIYLMSGVQGPTAAISKQPLAVPSILPCRWTQLYACVSDLEVVEQNSCMAMTMKASNVSLLTESET</sequence>